<sequence length="245" mass="28155">MMFPGPSEPTAEQYNNVVKIVVEQFKKLYDGKFYSPSYSALKTYTSQFPDAVEFPKFPQTKTLRALGPGFYRLVFRYLKDLWLSVITLVPDVDLTNNEKEISFSGDVDSYSHVWVNKRRYGAATQHRGKSAQYAYIDNRVPVRIAYIFRVHVKLGNETKLTAACAVVRRFQHNSIITNFPWDLRATDLCVGVWEAQSVGALEVVALEQFTGHFVLGSITVREQDLWITIAHDHVRRSQFPCNYPF</sequence>
<name>A0AAD7CSX8_MYCRO</name>
<keyword evidence="2" id="KW-1185">Reference proteome</keyword>
<reference evidence="1" key="1">
    <citation type="submission" date="2023-03" db="EMBL/GenBank/DDBJ databases">
        <title>Massive genome expansion in bonnet fungi (Mycena s.s.) driven by repeated elements and novel gene families across ecological guilds.</title>
        <authorList>
            <consortium name="Lawrence Berkeley National Laboratory"/>
            <person name="Harder C.B."/>
            <person name="Miyauchi S."/>
            <person name="Viragh M."/>
            <person name="Kuo A."/>
            <person name="Thoen E."/>
            <person name="Andreopoulos B."/>
            <person name="Lu D."/>
            <person name="Skrede I."/>
            <person name="Drula E."/>
            <person name="Henrissat B."/>
            <person name="Morin E."/>
            <person name="Kohler A."/>
            <person name="Barry K."/>
            <person name="LaButti K."/>
            <person name="Morin E."/>
            <person name="Salamov A."/>
            <person name="Lipzen A."/>
            <person name="Mereny Z."/>
            <person name="Hegedus B."/>
            <person name="Baldrian P."/>
            <person name="Stursova M."/>
            <person name="Weitz H."/>
            <person name="Taylor A."/>
            <person name="Grigoriev I.V."/>
            <person name="Nagy L.G."/>
            <person name="Martin F."/>
            <person name="Kauserud H."/>
        </authorList>
    </citation>
    <scope>NUCLEOTIDE SEQUENCE</scope>
    <source>
        <strain evidence="1">CBHHK067</strain>
    </source>
</reference>
<dbReference type="EMBL" id="JARKIE010000243">
    <property type="protein sequence ID" value="KAJ7662317.1"/>
    <property type="molecule type" value="Genomic_DNA"/>
</dbReference>
<protein>
    <submittedName>
        <fullName evidence="1">Uncharacterized protein</fullName>
    </submittedName>
</protein>
<dbReference type="AlphaFoldDB" id="A0AAD7CSX8"/>
<organism evidence="1 2">
    <name type="scientific">Mycena rosella</name>
    <name type="common">Pink bonnet</name>
    <name type="synonym">Agaricus rosellus</name>
    <dbReference type="NCBI Taxonomy" id="1033263"/>
    <lineage>
        <taxon>Eukaryota</taxon>
        <taxon>Fungi</taxon>
        <taxon>Dikarya</taxon>
        <taxon>Basidiomycota</taxon>
        <taxon>Agaricomycotina</taxon>
        <taxon>Agaricomycetes</taxon>
        <taxon>Agaricomycetidae</taxon>
        <taxon>Agaricales</taxon>
        <taxon>Marasmiineae</taxon>
        <taxon>Mycenaceae</taxon>
        <taxon>Mycena</taxon>
    </lineage>
</organism>
<gene>
    <name evidence="1" type="ORF">B0H17DRAFT_953243</name>
</gene>
<evidence type="ECO:0000313" key="1">
    <source>
        <dbReference type="EMBL" id="KAJ7662317.1"/>
    </source>
</evidence>
<accession>A0AAD7CSX8</accession>
<proteinExistence type="predicted"/>
<evidence type="ECO:0000313" key="2">
    <source>
        <dbReference type="Proteomes" id="UP001221757"/>
    </source>
</evidence>
<dbReference type="Proteomes" id="UP001221757">
    <property type="component" value="Unassembled WGS sequence"/>
</dbReference>
<comment type="caution">
    <text evidence="1">The sequence shown here is derived from an EMBL/GenBank/DDBJ whole genome shotgun (WGS) entry which is preliminary data.</text>
</comment>